<dbReference type="Proteomes" id="UP000033648">
    <property type="component" value="Unassembled WGS sequence"/>
</dbReference>
<proteinExistence type="predicted"/>
<accession>A0A0F4KSD5</accession>
<sequence length="98" mass="10818">MSLTNDNNPRVEITMIFADCEDPMAAAVEWAQSIATSRGIDPSKDQVVFIRELRRAEPSLSLKSAVYLAQMTARAYRTEGNTDGTGLKSLLDTDRNIP</sequence>
<evidence type="ECO:0000313" key="2">
    <source>
        <dbReference type="EMBL" id="KJY49572.1"/>
    </source>
</evidence>
<comment type="caution">
    <text evidence="2">The sequence shown here is derived from an EMBL/GenBank/DDBJ whole genome shotgun (WGS) entry which is preliminary data.</text>
</comment>
<dbReference type="PATRIC" id="fig|1684.4.peg.943"/>
<evidence type="ECO:0000313" key="3">
    <source>
        <dbReference type="Proteomes" id="UP000033648"/>
    </source>
</evidence>
<feature type="region of interest" description="Disordered" evidence="1">
    <location>
        <begin position="79"/>
        <end position="98"/>
    </location>
</feature>
<organism evidence="2 3">
    <name type="scientific">Bifidobacterium asteroides</name>
    <dbReference type="NCBI Taxonomy" id="1684"/>
    <lineage>
        <taxon>Bacteria</taxon>
        <taxon>Bacillati</taxon>
        <taxon>Actinomycetota</taxon>
        <taxon>Actinomycetes</taxon>
        <taxon>Bifidobacteriales</taxon>
        <taxon>Bifidobacteriaceae</taxon>
        <taxon>Bifidobacterium</taxon>
    </lineage>
</organism>
<gene>
    <name evidence="2" type="ORF">JF69_08770</name>
</gene>
<dbReference type="AlphaFoldDB" id="A0A0F4KSD5"/>
<protein>
    <submittedName>
        <fullName evidence="2">Uncharacterized protein</fullName>
    </submittedName>
</protein>
<reference evidence="2 3" key="1">
    <citation type="submission" date="2014-12" db="EMBL/GenBank/DDBJ databases">
        <title>Comparative genomics of the lactic acid bacteria isolated from the honey bee gut.</title>
        <authorList>
            <person name="Ellegaard K.M."/>
            <person name="Tamarit D."/>
            <person name="Javelind E."/>
            <person name="Olofsson T."/>
            <person name="Andersson S.G."/>
            <person name="Vasquez A."/>
        </authorList>
    </citation>
    <scope>NUCLEOTIDE SEQUENCE [LARGE SCALE GENOMIC DNA]</scope>
    <source>
        <strain evidence="2 3">Bin2</strain>
    </source>
</reference>
<name>A0A0F4KSD5_9BIFI</name>
<evidence type="ECO:0000256" key="1">
    <source>
        <dbReference type="SAM" id="MobiDB-lite"/>
    </source>
</evidence>
<dbReference type="EMBL" id="JWME01000011">
    <property type="protein sequence ID" value="KJY49572.1"/>
    <property type="molecule type" value="Genomic_DNA"/>
</dbReference>
<dbReference type="OrthoDB" id="3235632at2"/>